<dbReference type="GO" id="GO:0003723">
    <property type="term" value="F:RNA binding"/>
    <property type="evidence" value="ECO:0007669"/>
    <property type="project" value="UniProtKB-KW"/>
</dbReference>
<keyword evidence="5" id="KW-1185">Reference proteome</keyword>
<proteinExistence type="predicted"/>
<feature type="domain" description="Integrase catalytic" evidence="3">
    <location>
        <begin position="166"/>
        <end position="332"/>
    </location>
</feature>
<dbReference type="Pfam" id="PF00665">
    <property type="entry name" value="rve"/>
    <property type="match status" value="1"/>
</dbReference>
<evidence type="ECO:0000256" key="2">
    <source>
        <dbReference type="SAM" id="MobiDB-lite"/>
    </source>
</evidence>
<evidence type="ECO:0000313" key="4">
    <source>
        <dbReference type="EMBL" id="SLM40965.1"/>
    </source>
</evidence>
<dbReference type="Gene3D" id="3.30.420.10">
    <property type="entry name" value="Ribonuclease H-like superfamily/Ribonuclease H"/>
    <property type="match status" value="1"/>
</dbReference>
<dbReference type="PROSITE" id="PS50994">
    <property type="entry name" value="INTEGRASE"/>
    <property type="match status" value="1"/>
</dbReference>
<dbReference type="PANTHER" id="PTHR37984:SF5">
    <property type="entry name" value="PROTEIN NYNRIN-LIKE"/>
    <property type="match status" value="1"/>
</dbReference>
<evidence type="ECO:0000259" key="3">
    <source>
        <dbReference type="PROSITE" id="PS50994"/>
    </source>
</evidence>
<name>A0A1W5DD87_9LECA</name>
<feature type="region of interest" description="Disordered" evidence="2">
    <location>
        <begin position="741"/>
        <end position="762"/>
    </location>
</feature>
<dbReference type="InterPro" id="IPR012337">
    <property type="entry name" value="RNaseH-like_sf"/>
</dbReference>
<dbReference type="GO" id="GO:0005634">
    <property type="term" value="C:nucleus"/>
    <property type="evidence" value="ECO:0007669"/>
    <property type="project" value="UniProtKB-ARBA"/>
</dbReference>
<dbReference type="Proteomes" id="UP000192927">
    <property type="component" value="Unassembled WGS sequence"/>
</dbReference>
<organism evidence="4 5">
    <name type="scientific">Lasallia pustulata</name>
    <dbReference type="NCBI Taxonomy" id="136370"/>
    <lineage>
        <taxon>Eukaryota</taxon>
        <taxon>Fungi</taxon>
        <taxon>Dikarya</taxon>
        <taxon>Ascomycota</taxon>
        <taxon>Pezizomycotina</taxon>
        <taxon>Lecanoromycetes</taxon>
        <taxon>OSLEUM clade</taxon>
        <taxon>Umbilicariomycetidae</taxon>
        <taxon>Umbilicariales</taxon>
        <taxon>Umbilicariaceae</taxon>
        <taxon>Lasallia</taxon>
    </lineage>
</organism>
<reference evidence="5" key="1">
    <citation type="submission" date="2017-03" db="EMBL/GenBank/DDBJ databases">
        <authorList>
            <person name="Sharma R."/>
            <person name="Thines M."/>
        </authorList>
    </citation>
    <scope>NUCLEOTIDE SEQUENCE [LARGE SCALE GENOMIC DNA]</scope>
</reference>
<feature type="compositionally biased region" description="Low complexity" evidence="2">
    <location>
        <begin position="506"/>
        <end position="516"/>
    </location>
</feature>
<feature type="region of interest" description="Disordered" evidence="2">
    <location>
        <begin position="392"/>
        <end position="431"/>
    </location>
</feature>
<accession>A0A1W5DD87</accession>
<evidence type="ECO:0000256" key="1">
    <source>
        <dbReference type="ARBA" id="ARBA00022884"/>
    </source>
</evidence>
<dbReference type="InterPro" id="IPR036397">
    <property type="entry name" value="RNaseH_sf"/>
</dbReference>
<dbReference type="InterPro" id="IPR001584">
    <property type="entry name" value="Integrase_cat-core"/>
</dbReference>
<feature type="region of interest" description="Disordered" evidence="2">
    <location>
        <begin position="638"/>
        <end position="701"/>
    </location>
</feature>
<protein>
    <submittedName>
        <fullName evidence="4">Ribonuclease H-like domain</fullName>
    </submittedName>
</protein>
<keyword evidence="1" id="KW-0694">RNA-binding</keyword>
<sequence length="762" mass="84032">MAASTQPRTEPRTGVQAFSQDIEHAFQTYLEKESKNRSLFTAADRSRYRMCLEEPDLKPQLLFPDKADQQRFRNQKHDAITNYELDPQSQLYRTPKTAEERPRVVACTYDSFKHIVHAHHSVAHAGISLTYKELVSTVYGIAREDVKWLLKHCCVCLVNQKNITRAPLQPIVAEGVLERVQADLIDMRHQPDGHNKWILYIKDHFSKFSILYALHSKCAIEIADAFSLFVRHFDIPDILQTDNGREFKGALLIFLKRHGIKLINGRPRSPQTQGLVEQSNGVVKDKIHKWQEENGSPEWAIALTEVVMAMNRQHHRSLAYNMSPYEVMYGQNNKERKHKVPEEEIISLRTITDDQIDAVCREDVNPSQAIENTGITVDQFCTELIPREKHIVESDSDPDNPLDFGSRASPPSVIDDDPHSADEEPGPSNLEAENSWSVAAHNINIESPTRAITIATTIIPDTITINVANISAMSVFTAVNIPRLSDFSSAAAAGNGGDPPPPGKPVGPRAQCNEEGSGSGSTGEFVVVATTARKRKGNGVGKQPVWRSKRARRPPLDDASDGDNSCPEWCRGNDNLPARMQQARRCGRAIWAQPNRTLSGGSRCGACVWAGADECFVAQTPVCARCTSLRNPRRQCLAEPPASATSDSGSPGVVAPRAATYGGLGGMGTRSRPSTRPSPPRPLPATTGTIREPRSRSSTPEELVAAMAVLPESTAHALRILNAYQSRRGHENIEFNERRCIEEMGSEASSDGEDGSGMAGEE</sequence>
<dbReference type="InterPro" id="IPR050951">
    <property type="entry name" value="Retrovirus_Pol_polyprotein"/>
</dbReference>
<dbReference type="EMBL" id="FWEW01003749">
    <property type="protein sequence ID" value="SLM40965.1"/>
    <property type="molecule type" value="Genomic_DNA"/>
</dbReference>
<feature type="compositionally biased region" description="Acidic residues" evidence="2">
    <location>
        <begin position="750"/>
        <end position="762"/>
    </location>
</feature>
<dbReference type="PANTHER" id="PTHR37984">
    <property type="entry name" value="PROTEIN CBG26694"/>
    <property type="match status" value="1"/>
</dbReference>
<evidence type="ECO:0000313" key="5">
    <source>
        <dbReference type="Proteomes" id="UP000192927"/>
    </source>
</evidence>
<feature type="region of interest" description="Disordered" evidence="2">
    <location>
        <begin position="491"/>
        <end position="565"/>
    </location>
</feature>
<dbReference type="AlphaFoldDB" id="A0A1W5DD87"/>
<dbReference type="SUPFAM" id="SSF53098">
    <property type="entry name" value="Ribonuclease H-like"/>
    <property type="match status" value="1"/>
</dbReference>
<dbReference type="GO" id="GO:0015074">
    <property type="term" value="P:DNA integration"/>
    <property type="evidence" value="ECO:0007669"/>
    <property type="project" value="InterPro"/>
</dbReference>